<proteinExistence type="predicted"/>
<reference evidence="1 2" key="1">
    <citation type="submission" date="2018-01" db="EMBL/GenBank/DDBJ databases">
        <title>Genomic Encyclopedia of Archaeal and Bacterial Type Strains, Phase II (KMG-II): from individual species to whole genera.</title>
        <authorList>
            <person name="Goeker M."/>
        </authorList>
    </citation>
    <scope>NUCLEOTIDE SEQUENCE [LARGE SCALE GENOMIC DNA]</scope>
    <source>
        <strain evidence="1 2">DSM 17023</strain>
    </source>
</reference>
<comment type="caution">
    <text evidence="1">The sequence shown here is derived from an EMBL/GenBank/DDBJ whole genome shotgun (WGS) entry which is preliminary data.</text>
</comment>
<accession>A0A2S3UNK7</accession>
<evidence type="ECO:0000313" key="2">
    <source>
        <dbReference type="Proteomes" id="UP000236959"/>
    </source>
</evidence>
<organism evidence="1 2">
    <name type="scientific">Roseibium marinum</name>
    <dbReference type="NCBI Taxonomy" id="281252"/>
    <lineage>
        <taxon>Bacteria</taxon>
        <taxon>Pseudomonadati</taxon>
        <taxon>Pseudomonadota</taxon>
        <taxon>Alphaproteobacteria</taxon>
        <taxon>Hyphomicrobiales</taxon>
        <taxon>Stappiaceae</taxon>
        <taxon>Roseibium</taxon>
    </lineage>
</organism>
<protein>
    <submittedName>
        <fullName evidence="1">Uncharacterized protein</fullName>
    </submittedName>
</protein>
<evidence type="ECO:0000313" key="1">
    <source>
        <dbReference type="EMBL" id="POF29079.1"/>
    </source>
</evidence>
<sequence>MTSSPETTGLRGDWRDVLRAPDGHVLFDSGIRKNAVVNDCRRLLATFMRGAPTASGISGLAIGRGNPAWDSAGTPAATTDRTALVDANPFVLPLADLTLDFLDGDVASPTPTNLVRIAAVFGAGQPPWPDANHTDAGLREFGLVGDLDGSSVLIDYVTHPVIHKDPVAPLERTIWLRF</sequence>
<dbReference type="AlphaFoldDB" id="A0A2S3UNK7"/>
<gene>
    <name evidence="1" type="ORF">CLV41_11083</name>
</gene>
<name>A0A2S3UNK7_9HYPH</name>
<keyword evidence="2" id="KW-1185">Reference proteome</keyword>
<dbReference type="EMBL" id="PPCN01000010">
    <property type="protein sequence ID" value="POF29079.1"/>
    <property type="molecule type" value="Genomic_DNA"/>
</dbReference>
<dbReference type="OrthoDB" id="3353886at2"/>
<dbReference type="RefSeq" id="WP_146048611.1">
    <property type="nucleotide sequence ID" value="NZ_PPCN01000010.1"/>
</dbReference>
<dbReference type="Proteomes" id="UP000236959">
    <property type="component" value="Unassembled WGS sequence"/>
</dbReference>